<gene>
    <name evidence="10" type="ORF">PF001_g19887</name>
    <name evidence="9" type="ORF">PF002_g21607</name>
    <name evidence="8" type="ORF">PF004_g19613</name>
    <name evidence="7" type="ORF">PF005_g20704</name>
    <name evidence="6" type="ORF">PF006_g18972</name>
    <name evidence="4" type="ORF">PF007_g20821</name>
    <name evidence="11" type="ORF">PF008_g13336</name>
    <name evidence="2" type="ORF">PF009_g21761</name>
    <name evidence="5" type="ORF">PF010_g19522</name>
    <name evidence="3" type="ORF">PF011_g19528</name>
</gene>
<dbReference type="EMBL" id="QXFW01001662">
    <property type="protein sequence ID" value="KAE8987570.1"/>
    <property type="molecule type" value="Genomic_DNA"/>
</dbReference>
<evidence type="ECO:0000313" key="4">
    <source>
        <dbReference type="EMBL" id="KAE9086317.1"/>
    </source>
</evidence>
<dbReference type="Proteomes" id="UP000441208">
    <property type="component" value="Unassembled WGS sequence"/>
</dbReference>
<evidence type="ECO:0000313" key="11">
    <source>
        <dbReference type="EMBL" id="KAE9335766.1"/>
    </source>
</evidence>
<accession>A0A6A3QZY8</accession>
<dbReference type="OrthoDB" id="89499at2759"/>
<evidence type="ECO:0000313" key="9">
    <source>
        <dbReference type="EMBL" id="KAE9201218.1"/>
    </source>
</evidence>
<evidence type="ECO:0000313" key="7">
    <source>
        <dbReference type="EMBL" id="KAE9186803.1"/>
    </source>
</evidence>
<evidence type="ECO:0000313" key="18">
    <source>
        <dbReference type="Proteomes" id="UP000460718"/>
    </source>
</evidence>
<evidence type="ECO:0000313" key="20">
    <source>
        <dbReference type="Proteomes" id="UP000486351"/>
    </source>
</evidence>
<dbReference type="Proteomes" id="UP000433483">
    <property type="component" value="Unassembled WGS sequence"/>
</dbReference>
<dbReference type="Proteomes" id="UP000440732">
    <property type="component" value="Unassembled WGS sequence"/>
</dbReference>
<evidence type="ECO:0000313" key="8">
    <source>
        <dbReference type="EMBL" id="KAE9198208.1"/>
    </source>
</evidence>
<evidence type="ECO:0000313" key="5">
    <source>
        <dbReference type="EMBL" id="KAE9088014.1"/>
    </source>
</evidence>
<dbReference type="Pfam" id="PF08386">
    <property type="entry name" value="Abhydrolase_4"/>
    <property type="match status" value="1"/>
</dbReference>
<dbReference type="EMBL" id="QXGD01001674">
    <property type="protein sequence ID" value="KAE9201218.1"/>
    <property type="molecule type" value="Genomic_DNA"/>
</dbReference>
<evidence type="ECO:0000313" key="17">
    <source>
        <dbReference type="Proteomes" id="UP000441208"/>
    </source>
</evidence>
<evidence type="ECO:0000313" key="10">
    <source>
        <dbReference type="EMBL" id="KAE9289765.1"/>
    </source>
</evidence>
<evidence type="ECO:0000313" key="2">
    <source>
        <dbReference type="EMBL" id="KAE8928084.1"/>
    </source>
</evidence>
<evidence type="ECO:0000313" key="12">
    <source>
        <dbReference type="Proteomes" id="UP000429523"/>
    </source>
</evidence>
<dbReference type="EMBL" id="QXGE01001663">
    <property type="protein sequence ID" value="KAE9289765.1"/>
    <property type="molecule type" value="Genomic_DNA"/>
</dbReference>
<evidence type="ECO:0000259" key="1">
    <source>
        <dbReference type="Pfam" id="PF08386"/>
    </source>
</evidence>
<sequence length="253" mass="28636">MKKRTLIAPVVYRLNRCSPDDVDAVGLFFDILNNDLSFPSQQDEIFSSNLLFFLIVFSEMWELPGPSTTEMNSRFSSSKLSDGTIYQLAPVYCAFSKEKSSWCDELGLGGYKANAIMYERDQYWNKSATIPSQASVLLLSSKLDPKTPHKFAESLLDVLEGDNKELVTFNYTRHGTVEWSFPIDNVYTGETCGMSVLVSYVSSGGDLQKLDRSCVDKMPPLNLTTPIDYQYIYLSSEDAYDGTFNSSLQYLYW</sequence>
<evidence type="ECO:0000313" key="19">
    <source>
        <dbReference type="Proteomes" id="UP000476176"/>
    </source>
</evidence>
<dbReference type="EMBL" id="QXGA01001524">
    <property type="protein sequence ID" value="KAE9116723.1"/>
    <property type="molecule type" value="Genomic_DNA"/>
</dbReference>
<dbReference type="EMBL" id="QXGC01001673">
    <property type="protein sequence ID" value="KAE9198208.1"/>
    <property type="molecule type" value="Genomic_DNA"/>
</dbReference>
<dbReference type="Proteomes" id="UP000488956">
    <property type="component" value="Unassembled WGS sequence"/>
</dbReference>
<dbReference type="Proteomes" id="UP000460718">
    <property type="component" value="Unassembled WGS sequence"/>
</dbReference>
<comment type="caution">
    <text evidence="4">The sequence shown here is derived from an EMBL/GenBank/DDBJ whole genome shotgun (WGS) entry which is preliminary data.</text>
</comment>
<name>A0A6A3QZY8_9STRA</name>
<proteinExistence type="predicted"/>
<evidence type="ECO:0000313" key="14">
    <source>
        <dbReference type="Proteomes" id="UP000437068"/>
    </source>
</evidence>
<evidence type="ECO:0000313" key="13">
    <source>
        <dbReference type="Proteomes" id="UP000433483"/>
    </source>
</evidence>
<dbReference type="Proteomes" id="UP000476176">
    <property type="component" value="Unassembled WGS sequence"/>
</dbReference>
<protein>
    <recommendedName>
        <fullName evidence="1">Peptidase S33 tripeptidyl aminopeptidase-like C-terminal domain-containing protein</fullName>
    </recommendedName>
</protein>
<dbReference type="EMBL" id="QXFZ01001700">
    <property type="protein sequence ID" value="KAE9086317.1"/>
    <property type="molecule type" value="Genomic_DNA"/>
</dbReference>
<dbReference type="Proteomes" id="UP000437068">
    <property type="component" value="Unassembled WGS sequence"/>
</dbReference>
<dbReference type="Proteomes" id="UP000429523">
    <property type="component" value="Unassembled WGS sequence"/>
</dbReference>
<dbReference type="EMBL" id="QXGB01001701">
    <property type="protein sequence ID" value="KAE9186803.1"/>
    <property type="molecule type" value="Genomic_DNA"/>
</dbReference>
<dbReference type="EMBL" id="QXGF01001741">
    <property type="protein sequence ID" value="KAE8928084.1"/>
    <property type="molecule type" value="Genomic_DNA"/>
</dbReference>
<reference evidence="12 13" key="1">
    <citation type="submission" date="2018-08" db="EMBL/GenBank/DDBJ databases">
        <title>Genomic investigation of the strawberry pathogen Phytophthora fragariae indicates pathogenicity is determined by transcriptional variation in three key races.</title>
        <authorList>
            <person name="Adams T.M."/>
            <person name="Armitage A.D."/>
            <person name="Sobczyk M.K."/>
            <person name="Bates H.J."/>
            <person name="Dunwell J.M."/>
            <person name="Nellist C.F."/>
            <person name="Harrison R.J."/>
        </authorList>
    </citation>
    <scope>NUCLEOTIDE SEQUENCE [LARGE SCALE GENOMIC DNA]</scope>
    <source>
        <strain evidence="10 14">A4</strain>
        <strain evidence="9 15">BC-1</strain>
        <strain evidence="8 19">BC-23</strain>
        <strain evidence="7 13">NOV-27</strain>
        <strain evidence="6 16">NOV-5</strain>
        <strain evidence="4 17">NOV-71</strain>
        <strain evidence="11 20">NOV-77</strain>
        <strain evidence="2 12">NOV-9</strain>
        <strain evidence="5 21">ONT-3</strain>
        <strain evidence="3 18">SCRP245</strain>
    </source>
</reference>
<evidence type="ECO:0000313" key="6">
    <source>
        <dbReference type="EMBL" id="KAE9116723.1"/>
    </source>
</evidence>
<dbReference type="AlphaFoldDB" id="A0A6A3QZY8"/>
<evidence type="ECO:0000313" key="3">
    <source>
        <dbReference type="EMBL" id="KAE8987570.1"/>
    </source>
</evidence>
<evidence type="ECO:0000313" key="15">
    <source>
        <dbReference type="Proteomes" id="UP000440367"/>
    </source>
</evidence>
<keyword evidence="13" id="KW-1185">Reference proteome</keyword>
<dbReference type="InterPro" id="IPR013595">
    <property type="entry name" value="Pept_S33_TAP-like_C"/>
</dbReference>
<evidence type="ECO:0000313" key="21">
    <source>
        <dbReference type="Proteomes" id="UP000488956"/>
    </source>
</evidence>
<organism evidence="4 17">
    <name type="scientific">Phytophthora fragariae</name>
    <dbReference type="NCBI Taxonomy" id="53985"/>
    <lineage>
        <taxon>Eukaryota</taxon>
        <taxon>Sar</taxon>
        <taxon>Stramenopiles</taxon>
        <taxon>Oomycota</taxon>
        <taxon>Peronosporomycetes</taxon>
        <taxon>Peronosporales</taxon>
        <taxon>Peronosporaceae</taxon>
        <taxon>Phytophthora</taxon>
    </lineage>
</organism>
<dbReference type="Proteomes" id="UP000486351">
    <property type="component" value="Unassembled WGS sequence"/>
</dbReference>
<feature type="domain" description="Peptidase S33 tripeptidyl aminopeptidase-like C-terminal" evidence="1">
    <location>
        <begin position="128"/>
        <end position="177"/>
    </location>
</feature>
<dbReference type="EMBL" id="QXFX01001577">
    <property type="protein sequence ID" value="KAE9088014.1"/>
    <property type="molecule type" value="Genomic_DNA"/>
</dbReference>
<dbReference type="Proteomes" id="UP000440367">
    <property type="component" value="Unassembled WGS sequence"/>
</dbReference>
<dbReference type="EMBL" id="QXFY01000781">
    <property type="protein sequence ID" value="KAE9335766.1"/>
    <property type="molecule type" value="Genomic_DNA"/>
</dbReference>
<evidence type="ECO:0000313" key="16">
    <source>
        <dbReference type="Proteomes" id="UP000440732"/>
    </source>
</evidence>